<protein>
    <submittedName>
        <fullName evidence="1">Putative cyclase</fullName>
    </submittedName>
</protein>
<keyword evidence="2" id="KW-1185">Reference proteome</keyword>
<dbReference type="InterPro" id="IPR007325">
    <property type="entry name" value="KFase/CYL"/>
</dbReference>
<dbReference type="RefSeq" id="WP_166531689.1">
    <property type="nucleotide sequence ID" value="NZ_VNHW01000002.1"/>
</dbReference>
<name>A0A5S5D344_9ACTN</name>
<dbReference type="EMBL" id="VNHW01000002">
    <property type="protein sequence ID" value="TYP89586.1"/>
    <property type="molecule type" value="Genomic_DNA"/>
</dbReference>
<dbReference type="PANTHER" id="PTHR34861:SF11">
    <property type="entry name" value="CYCLASE"/>
    <property type="match status" value="1"/>
</dbReference>
<dbReference type="Proteomes" id="UP000322499">
    <property type="component" value="Unassembled WGS sequence"/>
</dbReference>
<dbReference type="PANTHER" id="PTHR34861">
    <property type="match status" value="1"/>
</dbReference>
<organism evidence="1 2">
    <name type="scientific">Blastococcus xanthinilyticus</name>
    <dbReference type="NCBI Taxonomy" id="1564164"/>
    <lineage>
        <taxon>Bacteria</taxon>
        <taxon>Bacillati</taxon>
        <taxon>Actinomycetota</taxon>
        <taxon>Actinomycetes</taxon>
        <taxon>Geodermatophilales</taxon>
        <taxon>Geodermatophilaceae</taxon>
        <taxon>Blastococcus</taxon>
    </lineage>
</organism>
<sequence>MSGPGARGTPAYDDLPRDAAGAPVGWGVFGPGDAVGRVNLQSAEAVAAAARAVVRGAVFPLNAPHDLFTPPLFGRGRLRHTRLPIAGGAAFDDVYDNYYPQASSQWDALSHEGYRPDVFYQGVSGAEIARGERNGIEAWAERGIAGRGILLDVSRALAAAGRPLDPGSSTAVTVADLELARREAGLEFHPGDVVLIRTGFVEWYQRQDEAARLAMSRPGGLRAAGIEHTEAMARYVWDSGAAAVAGDAPGLEVWPPDPRPEAAPFGYLHRILIGQFGLAIGELWQLDDLAEDCAADGRYEFLLCSAPVNVPGGIGSPANALAIK</sequence>
<accession>A0A5S5D344</accession>
<reference evidence="1 2" key="1">
    <citation type="submission" date="2019-07" db="EMBL/GenBank/DDBJ databases">
        <title>Genomic Encyclopedia of Archaeal and Bacterial Type Strains, Phase II (KMG-II): from individual species to whole genera.</title>
        <authorList>
            <person name="Goeker M."/>
        </authorList>
    </citation>
    <scope>NUCLEOTIDE SEQUENCE [LARGE SCALE GENOMIC DNA]</scope>
    <source>
        <strain evidence="1 2">DSM 46842</strain>
    </source>
</reference>
<comment type="caution">
    <text evidence="1">The sequence shown here is derived from an EMBL/GenBank/DDBJ whole genome shotgun (WGS) entry which is preliminary data.</text>
</comment>
<dbReference type="GO" id="GO:0019441">
    <property type="term" value="P:L-tryptophan catabolic process to kynurenine"/>
    <property type="evidence" value="ECO:0007669"/>
    <property type="project" value="InterPro"/>
</dbReference>
<evidence type="ECO:0000313" key="2">
    <source>
        <dbReference type="Proteomes" id="UP000322499"/>
    </source>
</evidence>
<proteinExistence type="predicted"/>
<dbReference type="GO" id="GO:0004061">
    <property type="term" value="F:arylformamidase activity"/>
    <property type="evidence" value="ECO:0007669"/>
    <property type="project" value="InterPro"/>
</dbReference>
<dbReference type="Pfam" id="PF04199">
    <property type="entry name" value="Cyclase"/>
    <property type="match status" value="1"/>
</dbReference>
<dbReference type="Gene3D" id="3.50.30.50">
    <property type="entry name" value="Putative cyclase"/>
    <property type="match status" value="1"/>
</dbReference>
<evidence type="ECO:0000313" key="1">
    <source>
        <dbReference type="EMBL" id="TYP89586.1"/>
    </source>
</evidence>
<dbReference type="InterPro" id="IPR037175">
    <property type="entry name" value="KFase_sf"/>
</dbReference>
<gene>
    <name evidence="1" type="ORF">BD833_10259</name>
</gene>
<dbReference type="SUPFAM" id="SSF102198">
    <property type="entry name" value="Putative cyclase"/>
    <property type="match status" value="1"/>
</dbReference>
<dbReference type="AlphaFoldDB" id="A0A5S5D344"/>